<dbReference type="InterPro" id="IPR037257">
    <property type="entry name" value="T2SS_E_N_sf"/>
</dbReference>
<name>A0A0F9VGE3_9ZZZZ</name>
<evidence type="ECO:0000256" key="6">
    <source>
        <dbReference type="ARBA" id="ARBA00024382"/>
    </source>
</evidence>
<evidence type="ECO:0000256" key="7">
    <source>
        <dbReference type="ARBA" id="ARBA00034006"/>
    </source>
</evidence>
<gene>
    <name evidence="9" type="ORF">LCGC14_0409210</name>
</gene>
<evidence type="ECO:0000313" key="9">
    <source>
        <dbReference type="EMBL" id="KKN72591.1"/>
    </source>
</evidence>
<dbReference type="AlphaFoldDB" id="A0A0F9VGE3"/>
<evidence type="ECO:0000259" key="8">
    <source>
        <dbReference type="PROSITE" id="PS00662"/>
    </source>
</evidence>
<dbReference type="InterPro" id="IPR027417">
    <property type="entry name" value="P-loop_NTPase"/>
</dbReference>
<dbReference type="CDD" id="cd01129">
    <property type="entry name" value="PulE-GspE-like"/>
    <property type="match status" value="1"/>
</dbReference>
<dbReference type="GO" id="GO:0015628">
    <property type="term" value="P:protein secretion by the type II secretion system"/>
    <property type="evidence" value="ECO:0007669"/>
    <property type="project" value="InterPro"/>
</dbReference>
<dbReference type="FunFam" id="3.30.450.90:FF:000001">
    <property type="entry name" value="Type II secretion system ATPase GspE"/>
    <property type="match status" value="1"/>
</dbReference>
<dbReference type="Pfam" id="PF00437">
    <property type="entry name" value="T2SSE"/>
    <property type="match status" value="1"/>
</dbReference>
<dbReference type="GO" id="GO:0005886">
    <property type="term" value="C:plasma membrane"/>
    <property type="evidence" value="ECO:0007669"/>
    <property type="project" value="TreeGrafter"/>
</dbReference>
<dbReference type="PANTHER" id="PTHR30258:SF2">
    <property type="entry name" value="COMG OPERON PROTEIN 1"/>
    <property type="match status" value="1"/>
</dbReference>
<dbReference type="InterPro" id="IPR007831">
    <property type="entry name" value="T2SS_GspE_N"/>
</dbReference>
<sequence>MADVYNKFAAALRAELNGQFDAVFGDSVACSPAQARQADLPEPAIALALSETLNVPFRESLADCPVSHEFLSGVPISFARRHCLIGLTNDNGHRAVAIAGLSQLTQVQALSRVLGKSLEPIFAPRDEILRAINAAYQQQSGQAERVIEELDGRQVMGEIEQAAKNEDLLDVASRAPVIKLVNLVLFEAIKRRASDVHVQPYEDRLMIRMRVDGVLHDVLTPPKALQSEIISRIKIMGGMNIAERRIAQDGRETVEVGDRLVDLRISTLPTSFGERAVIRLLDKSIRLYKLGDLGMPPAIREHFCRLIHSDHGIVLVTGPTGSGKSTTLYAALQELNSKELNILTLEDPIEYRLEGISQTQVSDKKGMTFATGLRHVLRQDPDIIMVGEIRDAETAKMAIQSALTGHLVFSTLHTNDAAGAVARLLELGVEPYLVASSLLGVVAQRLVRRICAGCRTSFVPSQADLQRWDLKKSQLPSGKLFHGQGCEQCLQTGYRERVGAFEFLEVSEPIRELVNQRAKASTIKAAAMDGGMTTLRECGIEKVAEGMTTMEEVIRVTSRDEF</sequence>
<organism evidence="9">
    <name type="scientific">marine sediment metagenome</name>
    <dbReference type="NCBI Taxonomy" id="412755"/>
    <lineage>
        <taxon>unclassified sequences</taxon>
        <taxon>metagenomes</taxon>
        <taxon>ecological metagenomes</taxon>
    </lineage>
</organism>
<dbReference type="Gene3D" id="3.30.450.90">
    <property type="match status" value="1"/>
</dbReference>
<comment type="caution">
    <text evidence="9">The sequence shown here is derived from an EMBL/GenBank/DDBJ whole genome shotgun (WGS) entry which is preliminary data.</text>
</comment>
<dbReference type="Pfam" id="PF05157">
    <property type="entry name" value="MshEN"/>
    <property type="match status" value="1"/>
</dbReference>
<keyword evidence="3" id="KW-0067">ATP-binding</keyword>
<dbReference type="NCBIfam" id="TIGR02533">
    <property type="entry name" value="type_II_gspE"/>
    <property type="match status" value="1"/>
</dbReference>
<keyword evidence="4" id="KW-0653">Protein transport</keyword>
<dbReference type="GO" id="GO:0015627">
    <property type="term" value="C:type II protein secretion system complex"/>
    <property type="evidence" value="ECO:0007669"/>
    <property type="project" value="InterPro"/>
</dbReference>
<keyword evidence="5" id="KW-1278">Translocase</keyword>
<dbReference type="Gene3D" id="3.30.300.160">
    <property type="entry name" value="Type II secretion system, protein E, N-terminal domain"/>
    <property type="match status" value="1"/>
</dbReference>
<accession>A0A0F9VGE3</accession>
<evidence type="ECO:0000256" key="2">
    <source>
        <dbReference type="ARBA" id="ARBA00022741"/>
    </source>
</evidence>
<dbReference type="GO" id="GO:0016887">
    <property type="term" value="F:ATP hydrolysis activity"/>
    <property type="evidence" value="ECO:0007669"/>
    <property type="project" value="TreeGrafter"/>
</dbReference>
<dbReference type="InterPro" id="IPR001482">
    <property type="entry name" value="T2SS/T4SS_dom"/>
</dbReference>
<keyword evidence="1" id="KW-0813">Transport</keyword>
<dbReference type="InterPro" id="IPR013369">
    <property type="entry name" value="T2SS_GspE"/>
</dbReference>
<dbReference type="PANTHER" id="PTHR30258">
    <property type="entry name" value="TYPE II SECRETION SYSTEM PROTEIN GSPE-RELATED"/>
    <property type="match status" value="1"/>
</dbReference>
<reference evidence="9" key="1">
    <citation type="journal article" date="2015" name="Nature">
        <title>Complex archaea that bridge the gap between prokaryotes and eukaryotes.</title>
        <authorList>
            <person name="Spang A."/>
            <person name="Saw J.H."/>
            <person name="Jorgensen S.L."/>
            <person name="Zaremba-Niedzwiedzka K."/>
            <person name="Martijn J."/>
            <person name="Lind A.E."/>
            <person name="van Eijk R."/>
            <person name="Schleper C."/>
            <person name="Guy L."/>
            <person name="Ettema T.J."/>
        </authorList>
    </citation>
    <scope>NUCLEOTIDE SEQUENCE</scope>
</reference>
<evidence type="ECO:0000256" key="4">
    <source>
        <dbReference type="ARBA" id="ARBA00022927"/>
    </source>
</evidence>
<dbReference type="SMART" id="SM00382">
    <property type="entry name" value="AAA"/>
    <property type="match status" value="1"/>
</dbReference>
<evidence type="ECO:0000256" key="5">
    <source>
        <dbReference type="ARBA" id="ARBA00022967"/>
    </source>
</evidence>
<dbReference type="SUPFAM" id="SSF160246">
    <property type="entry name" value="EspE N-terminal domain-like"/>
    <property type="match status" value="1"/>
</dbReference>
<dbReference type="PROSITE" id="PS00662">
    <property type="entry name" value="T2SP_E"/>
    <property type="match status" value="1"/>
</dbReference>
<dbReference type="EC" id="7.4.2.8" evidence="6"/>
<dbReference type="Gene3D" id="3.40.50.300">
    <property type="entry name" value="P-loop containing nucleotide triphosphate hydrolases"/>
    <property type="match status" value="1"/>
</dbReference>
<keyword evidence="2" id="KW-0547">Nucleotide-binding</keyword>
<comment type="catalytic activity">
    <reaction evidence="7">
        <text>ATP + H2O + cellular proteinSide 1 = ADP + phosphate + cellular proteinSide 2.</text>
        <dbReference type="EC" id="7.4.2.8"/>
    </reaction>
</comment>
<dbReference type="InterPro" id="IPR003593">
    <property type="entry name" value="AAA+_ATPase"/>
</dbReference>
<dbReference type="SUPFAM" id="SSF52540">
    <property type="entry name" value="P-loop containing nucleoside triphosphate hydrolases"/>
    <property type="match status" value="1"/>
</dbReference>
<feature type="domain" description="Bacterial type II secretion system protein E" evidence="8">
    <location>
        <begin position="377"/>
        <end position="391"/>
    </location>
</feature>
<dbReference type="GO" id="GO:0005524">
    <property type="term" value="F:ATP binding"/>
    <property type="evidence" value="ECO:0007669"/>
    <property type="project" value="UniProtKB-KW"/>
</dbReference>
<evidence type="ECO:0000256" key="3">
    <source>
        <dbReference type="ARBA" id="ARBA00022840"/>
    </source>
</evidence>
<proteinExistence type="predicted"/>
<evidence type="ECO:0000256" key="1">
    <source>
        <dbReference type="ARBA" id="ARBA00022448"/>
    </source>
</evidence>
<protein>
    <recommendedName>
        <fullName evidence="6">protein-secreting ATPase</fullName>
        <ecNumber evidence="6">7.4.2.8</ecNumber>
    </recommendedName>
</protein>
<dbReference type="FunFam" id="3.40.50.300:FF:000398">
    <property type="entry name" value="Type IV pilus assembly ATPase PilB"/>
    <property type="match status" value="1"/>
</dbReference>
<dbReference type="EMBL" id="LAZR01000359">
    <property type="protein sequence ID" value="KKN72591.1"/>
    <property type="molecule type" value="Genomic_DNA"/>
</dbReference>
<dbReference type="GO" id="GO:0008564">
    <property type="term" value="F:protein-exporting ATPase activity"/>
    <property type="evidence" value="ECO:0007669"/>
    <property type="project" value="UniProtKB-EC"/>
</dbReference>